<organism evidence="5 6">
    <name type="scientific">Caenorhabditis nigoni</name>
    <dbReference type="NCBI Taxonomy" id="1611254"/>
    <lineage>
        <taxon>Eukaryota</taxon>
        <taxon>Metazoa</taxon>
        <taxon>Ecdysozoa</taxon>
        <taxon>Nematoda</taxon>
        <taxon>Chromadorea</taxon>
        <taxon>Rhabditida</taxon>
        <taxon>Rhabditina</taxon>
        <taxon>Rhabditomorpha</taxon>
        <taxon>Rhabditoidea</taxon>
        <taxon>Rhabditidae</taxon>
        <taxon>Peloderinae</taxon>
        <taxon>Caenorhabditis</taxon>
    </lineage>
</organism>
<dbReference type="EMBL" id="PDUG01000006">
    <property type="protein sequence ID" value="PIC15520.1"/>
    <property type="molecule type" value="Genomic_DNA"/>
</dbReference>
<gene>
    <name evidence="5" type="primary">Cnig_chr_X.g22463</name>
    <name evidence="5" type="ORF">B9Z55_022463</name>
</gene>
<evidence type="ECO:0000256" key="3">
    <source>
        <dbReference type="SAM" id="MobiDB-lite"/>
    </source>
</evidence>
<sequence length="177" mass="21027">MSDRQPGPSSSGYQEDEDSKSRKKHWKKAKPSADHVKRPMNPFMIWCQKKRGEMLKSQKGTRPAEISKLLGEGWRLLSDVDKQPYVEEAERLKMDHERNSHVRRKSPDHVKRPMNPFMIWCRSKRGEMLKTQPGMKPSEISKQLGEGWRNMSDDEKRPFVDEAERLKMDHERVRFFY</sequence>
<dbReference type="Pfam" id="PF00505">
    <property type="entry name" value="HMG_box"/>
    <property type="match status" value="2"/>
</dbReference>
<reference evidence="6" key="1">
    <citation type="submission" date="2017-10" db="EMBL/GenBank/DDBJ databases">
        <title>Rapid genome shrinkage in a self-fertile nematode reveals novel sperm competition proteins.</title>
        <authorList>
            <person name="Yin D."/>
            <person name="Schwarz E.M."/>
            <person name="Thomas C.G."/>
            <person name="Felde R.L."/>
            <person name="Korf I.F."/>
            <person name="Cutter A.D."/>
            <person name="Schartner C.M."/>
            <person name="Ralston E.J."/>
            <person name="Meyer B.J."/>
            <person name="Haag E.S."/>
        </authorList>
    </citation>
    <scope>NUCLEOTIDE SEQUENCE [LARGE SCALE GENOMIC DNA]</scope>
    <source>
        <strain evidence="6">JU1422</strain>
    </source>
</reference>
<feature type="region of interest" description="Disordered" evidence="3">
    <location>
        <begin position="1"/>
        <end position="42"/>
    </location>
</feature>
<dbReference type="OrthoDB" id="6247875at2759"/>
<dbReference type="GO" id="GO:0005634">
    <property type="term" value="C:nucleus"/>
    <property type="evidence" value="ECO:0007669"/>
    <property type="project" value="UniProtKB-UniRule"/>
</dbReference>
<dbReference type="SMART" id="SM00398">
    <property type="entry name" value="HMG"/>
    <property type="match status" value="2"/>
</dbReference>
<feature type="DNA-binding region" description="HMG box" evidence="2">
    <location>
        <begin position="110"/>
        <end position="177"/>
    </location>
</feature>
<evidence type="ECO:0000256" key="2">
    <source>
        <dbReference type="PROSITE-ProRule" id="PRU00267"/>
    </source>
</evidence>
<dbReference type="GO" id="GO:0030182">
    <property type="term" value="P:neuron differentiation"/>
    <property type="evidence" value="ECO:0007669"/>
    <property type="project" value="TreeGrafter"/>
</dbReference>
<feature type="domain" description="HMG box" evidence="4">
    <location>
        <begin position="110"/>
        <end position="177"/>
    </location>
</feature>
<proteinExistence type="predicted"/>
<dbReference type="GO" id="GO:0001228">
    <property type="term" value="F:DNA-binding transcription activator activity, RNA polymerase II-specific"/>
    <property type="evidence" value="ECO:0007669"/>
    <property type="project" value="TreeGrafter"/>
</dbReference>
<dbReference type="InterPro" id="IPR009071">
    <property type="entry name" value="HMG_box_dom"/>
</dbReference>
<name>A0A2G5SKE6_9PELO</name>
<dbReference type="InterPro" id="IPR036910">
    <property type="entry name" value="HMG_box_dom_sf"/>
</dbReference>
<dbReference type="PROSITE" id="PS50118">
    <property type="entry name" value="HMG_BOX_2"/>
    <property type="match status" value="2"/>
</dbReference>
<dbReference type="SUPFAM" id="SSF47095">
    <property type="entry name" value="HMG-box"/>
    <property type="match status" value="2"/>
</dbReference>
<comment type="caution">
    <text evidence="5">The sequence shown here is derived from an EMBL/GenBank/DDBJ whole genome shotgun (WGS) entry which is preliminary data.</text>
</comment>
<keyword evidence="6" id="KW-1185">Reference proteome</keyword>
<evidence type="ECO:0000259" key="4">
    <source>
        <dbReference type="PROSITE" id="PS50118"/>
    </source>
</evidence>
<dbReference type="GO" id="GO:0000122">
    <property type="term" value="P:negative regulation of transcription by RNA polymerase II"/>
    <property type="evidence" value="ECO:0007669"/>
    <property type="project" value="TreeGrafter"/>
</dbReference>
<dbReference type="AlphaFoldDB" id="A0A2G5SKE6"/>
<keyword evidence="2" id="KW-0539">Nucleus</keyword>
<keyword evidence="1 2" id="KW-0238">DNA-binding</keyword>
<evidence type="ECO:0000313" key="6">
    <source>
        <dbReference type="Proteomes" id="UP000230233"/>
    </source>
</evidence>
<dbReference type="FunFam" id="1.10.30.10:FF:000133">
    <property type="entry name" value="Protein CBG16280"/>
    <property type="match status" value="1"/>
</dbReference>
<feature type="compositionally biased region" description="Basic residues" evidence="3">
    <location>
        <begin position="21"/>
        <end position="30"/>
    </location>
</feature>
<feature type="DNA-binding region" description="HMG box" evidence="2">
    <location>
        <begin position="36"/>
        <end position="104"/>
    </location>
</feature>
<dbReference type="Proteomes" id="UP000230233">
    <property type="component" value="Chromosome X"/>
</dbReference>
<evidence type="ECO:0000256" key="1">
    <source>
        <dbReference type="ARBA" id="ARBA00023125"/>
    </source>
</evidence>
<dbReference type="STRING" id="1611254.A0A2G5SKE6"/>
<dbReference type="PANTHER" id="PTHR10270:SF327">
    <property type="entry name" value="PROTEIN CBG16280"/>
    <property type="match status" value="1"/>
</dbReference>
<dbReference type="InterPro" id="IPR050140">
    <property type="entry name" value="SRY-related_HMG-box_TF-like"/>
</dbReference>
<dbReference type="GO" id="GO:0000978">
    <property type="term" value="F:RNA polymerase II cis-regulatory region sequence-specific DNA binding"/>
    <property type="evidence" value="ECO:0007669"/>
    <property type="project" value="TreeGrafter"/>
</dbReference>
<evidence type="ECO:0000313" key="5">
    <source>
        <dbReference type="EMBL" id="PIC15520.1"/>
    </source>
</evidence>
<dbReference type="GO" id="GO:0007420">
    <property type="term" value="P:brain development"/>
    <property type="evidence" value="ECO:0007669"/>
    <property type="project" value="TreeGrafter"/>
</dbReference>
<dbReference type="Gene3D" id="1.10.30.10">
    <property type="entry name" value="High mobility group box domain"/>
    <property type="match status" value="2"/>
</dbReference>
<accession>A0A2G5SKE6</accession>
<feature type="domain" description="HMG box" evidence="4">
    <location>
        <begin position="36"/>
        <end position="104"/>
    </location>
</feature>
<feature type="region of interest" description="Disordered" evidence="3">
    <location>
        <begin position="130"/>
        <end position="155"/>
    </location>
</feature>
<protein>
    <recommendedName>
        <fullName evidence="4">HMG box domain-containing protein</fullName>
    </recommendedName>
</protein>
<dbReference type="PANTHER" id="PTHR10270">
    <property type="entry name" value="SOX TRANSCRIPTION FACTOR"/>
    <property type="match status" value="1"/>
</dbReference>